<accession>A0A7N9D1E5</accession>
<dbReference type="Ensembl" id="ENSMFAT00000076326.1">
    <property type="protein sequence ID" value="ENSMFAP00000057241.1"/>
    <property type="gene ID" value="ENSMFAG00000052399.1"/>
</dbReference>
<organism evidence="1 2">
    <name type="scientific">Macaca fascicularis</name>
    <name type="common">Crab-eating macaque</name>
    <name type="synonym">Cynomolgus monkey</name>
    <dbReference type="NCBI Taxonomy" id="9541"/>
    <lineage>
        <taxon>Eukaryota</taxon>
        <taxon>Metazoa</taxon>
        <taxon>Chordata</taxon>
        <taxon>Craniata</taxon>
        <taxon>Vertebrata</taxon>
        <taxon>Euteleostomi</taxon>
        <taxon>Mammalia</taxon>
        <taxon>Eutheria</taxon>
        <taxon>Euarchontoglires</taxon>
        <taxon>Primates</taxon>
        <taxon>Haplorrhini</taxon>
        <taxon>Catarrhini</taxon>
        <taxon>Cercopithecidae</taxon>
        <taxon>Cercopithecinae</taxon>
        <taxon>Macaca</taxon>
    </lineage>
</organism>
<protein>
    <submittedName>
        <fullName evidence="1">Uncharacterized protein</fullName>
    </submittedName>
</protein>
<reference evidence="1 2" key="1">
    <citation type="submission" date="2013-03" db="EMBL/GenBank/DDBJ databases">
        <authorList>
            <person name="Warren W."/>
            <person name="Wilson R.K."/>
        </authorList>
    </citation>
    <scope>NUCLEOTIDE SEQUENCE</scope>
</reference>
<dbReference type="Proteomes" id="UP000233100">
    <property type="component" value="Chromosome 2"/>
</dbReference>
<dbReference type="PRINTS" id="PR02045">
    <property type="entry name" value="F138DOMAIN"/>
</dbReference>
<name>A0A7N9D1E5_MACFA</name>
<keyword evidence="2" id="KW-1185">Reference proteome</keyword>
<evidence type="ECO:0000313" key="2">
    <source>
        <dbReference type="Proteomes" id="UP000233100"/>
    </source>
</evidence>
<sequence>MITAHCSLNLPGSSDPLISASRISGITDMHQHTHLILIYVFLVEMGFCQIAQACFELLVLMDLPSLDSQSAKIKGEGQHTRPFLDFLLLLPMRLSAGLCNF</sequence>
<dbReference type="GeneTree" id="ENSGT01150000286943"/>
<proteinExistence type="predicted"/>
<dbReference type="PANTHER" id="PTHR12138:SF162">
    <property type="entry name" value="CHROMOSOME UNDETERMINED SCAFFOLD_275, WHOLE GENOME SHOTGUN SEQUENCE"/>
    <property type="match status" value="1"/>
</dbReference>
<reference evidence="1" key="2">
    <citation type="submission" date="2025-08" db="UniProtKB">
        <authorList>
            <consortium name="Ensembl"/>
        </authorList>
    </citation>
    <scope>IDENTIFICATION</scope>
</reference>
<evidence type="ECO:0000313" key="1">
    <source>
        <dbReference type="Ensembl" id="ENSMFAP00000057241.1"/>
    </source>
</evidence>
<dbReference type="AlphaFoldDB" id="A0A7N9D1E5"/>
<reference evidence="1" key="3">
    <citation type="submission" date="2025-09" db="UniProtKB">
        <authorList>
            <consortium name="Ensembl"/>
        </authorList>
    </citation>
    <scope>IDENTIFICATION</scope>
</reference>
<dbReference type="PANTHER" id="PTHR12138">
    <property type="entry name" value="PRIMATE-EXPANDED PROTEIN FAMILY"/>
    <property type="match status" value="1"/>
</dbReference>